<dbReference type="Pfam" id="PF01370">
    <property type="entry name" value="Epimerase"/>
    <property type="match status" value="1"/>
</dbReference>
<dbReference type="EMBL" id="SJJY01000001">
    <property type="protein sequence ID" value="TCC27083.1"/>
    <property type="molecule type" value="Genomic_DNA"/>
</dbReference>
<keyword evidence="3" id="KW-0520">NAD</keyword>
<dbReference type="Proteomes" id="UP000294225">
    <property type="component" value="Unassembled WGS sequence"/>
</dbReference>
<dbReference type="RefSeq" id="WP_131459730.1">
    <property type="nucleotide sequence ID" value="NZ_SJJY01000001.1"/>
</dbReference>
<evidence type="ECO:0000313" key="8">
    <source>
        <dbReference type="Proteomes" id="UP000294225"/>
    </source>
</evidence>
<accession>A0A4R0J479</accession>
<dbReference type="GO" id="GO:0016491">
    <property type="term" value="F:oxidoreductase activity"/>
    <property type="evidence" value="ECO:0007669"/>
    <property type="project" value="UniProtKB-KW"/>
</dbReference>
<comment type="similarity">
    <text evidence="1">Belongs to the NAD(P)-dependent epimerase/dehydratase family.</text>
</comment>
<feature type="domain" description="NAD-dependent epimerase/dehydratase" evidence="4">
    <location>
        <begin position="8"/>
        <end position="224"/>
    </location>
</feature>
<evidence type="ECO:0000259" key="4">
    <source>
        <dbReference type="Pfam" id="PF01370"/>
    </source>
</evidence>
<evidence type="ECO:0000256" key="3">
    <source>
        <dbReference type="ARBA" id="ARBA00023027"/>
    </source>
</evidence>
<dbReference type="InterPro" id="IPR001509">
    <property type="entry name" value="Epimerase_deHydtase"/>
</dbReference>
<dbReference type="PANTHER" id="PTHR43103:SF5">
    <property type="entry name" value="4-EPIMERASE, PUTATIVE (AFU_ORTHOLOGUE AFUA_7G00360)-RELATED"/>
    <property type="match status" value="1"/>
</dbReference>
<organism evidence="6 8">
    <name type="scientific">Kribbella speibonae</name>
    <dbReference type="NCBI Taxonomy" id="1572660"/>
    <lineage>
        <taxon>Bacteria</taxon>
        <taxon>Bacillati</taxon>
        <taxon>Actinomycetota</taxon>
        <taxon>Actinomycetes</taxon>
        <taxon>Propionibacteriales</taxon>
        <taxon>Kribbellaceae</taxon>
        <taxon>Kribbella</taxon>
    </lineage>
</organism>
<evidence type="ECO:0000256" key="1">
    <source>
        <dbReference type="ARBA" id="ARBA00007637"/>
    </source>
</evidence>
<proteinExistence type="inferred from homology"/>
<dbReference type="SUPFAM" id="SSF51735">
    <property type="entry name" value="NAD(P)-binding Rossmann-fold domains"/>
    <property type="match status" value="1"/>
</dbReference>
<protein>
    <submittedName>
        <fullName evidence="6">NAD(P)-dependent oxidoreductase</fullName>
    </submittedName>
</protein>
<dbReference type="PANTHER" id="PTHR43103">
    <property type="entry name" value="NUCLEOSIDE-DIPHOSPHATE-SUGAR EPIMERASE"/>
    <property type="match status" value="1"/>
</dbReference>
<keyword evidence="7" id="KW-1185">Reference proteome</keyword>
<sequence>MRRQVNRVLVTGAGGMIGRAVVDDLVTQGIAVTALERVEPDGVPADRMVVGDAGDPDAVDKALADVDAVIHLAAVPAPVLGTPLEVFGNNTRATFVVLEAAGKRNIRRVAMSSSYSITGLPWAAQPLHPAYVPIDESLPPQVEDPYGLSKQVDETTAQMMARRYDLTVIALRLPYVANEKRRRDRLAATTADPVVGSTEMWAYLDLRDAARALRLALVAPASGFHAVLVAAPETLAPYATEDLLARYHPSVPVRRALPGRAVPLDLSKVEELLGFTAEHQVPLDIRPLPADLTRAAG</sequence>
<evidence type="ECO:0000313" key="5">
    <source>
        <dbReference type="EMBL" id="TCC27083.1"/>
    </source>
</evidence>
<dbReference type="InterPro" id="IPR036291">
    <property type="entry name" value="NAD(P)-bd_dom_sf"/>
</dbReference>
<evidence type="ECO:0000256" key="2">
    <source>
        <dbReference type="ARBA" id="ARBA00023002"/>
    </source>
</evidence>
<evidence type="ECO:0000313" key="6">
    <source>
        <dbReference type="EMBL" id="TCC36065.1"/>
    </source>
</evidence>
<dbReference type="Gene3D" id="3.40.50.720">
    <property type="entry name" value="NAD(P)-binding Rossmann-like Domain"/>
    <property type="match status" value="1"/>
</dbReference>
<gene>
    <name evidence="5" type="ORF">E0H58_03575</name>
    <name evidence="6" type="ORF">E0H92_25610</name>
</gene>
<name>A0A4R0J479_9ACTN</name>
<reference evidence="7 8" key="1">
    <citation type="submission" date="2019-02" db="EMBL/GenBank/DDBJ databases">
        <title>Kribbella capetownensis sp. nov. and Kribbella speibonae sp. nov., isolated from soil.</title>
        <authorList>
            <person name="Curtis S.M."/>
            <person name="Norton I."/>
            <person name="Everest G.J."/>
            <person name="Meyers P.R."/>
        </authorList>
    </citation>
    <scope>NUCLEOTIDE SEQUENCE [LARGE SCALE GENOMIC DNA]</scope>
    <source>
        <strain evidence="5 7">SK5</strain>
        <strain evidence="6 8">YM55</strain>
    </source>
</reference>
<dbReference type="Proteomes" id="UP000292385">
    <property type="component" value="Unassembled WGS sequence"/>
</dbReference>
<dbReference type="AlphaFoldDB" id="A0A4R0J479"/>
<dbReference type="EMBL" id="SJKC01000003">
    <property type="protein sequence ID" value="TCC36065.1"/>
    <property type="molecule type" value="Genomic_DNA"/>
</dbReference>
<comment type="caution">
    <text evidence="6">The sequence shown here is derived from an EMBL/GenBank/DDBJ whole genome shotgun (WGS) entry which is preliminary data.</text>
</comment>
<evidence type="ECO:0000313" key="7">
    <source>
        <dbReference type="Proteomes" id="UP000292385"/>
    </source>
</evidence>
<keyword evidence="2" id="KW-0560">Oxidoreductase</keyword>